<dbReference type="AlphaFoldDB" id="A0A9E7C7B5"/>
<dbReference type="RefSeq" id="WP_259313243.1">
    <property type="nucleotide sequence ID" value="NZ_CP087164.1"/>
</dbReference>
<keyword evidence="1" id="KW-0812">Transmembrane</keyword>
<dbReference type="EMBL" id="CP087164">
    <property type="protein sequence ID" value="UGS39238.1"/>
    <property type="molecule type" value="Genomic_DNA"/>
</dbReference>
<proteinExistence type="predicted"/>
<gene>
    <name evidence="2" type="ORF">DSM104329_05671</name>
</gene>
<feature type="transmembrane region" description="Helical" evidence="1">
    <location>
        <begin position="25"/>
        <end position="42"/>
    </location>
</feature>
<sequence>MADTFQPQSAGDERANTIGLWTRRAVLALFGVVVLLALLNVFGQRPTDSEATTGGARLSLSAPKTVRGGILFQSRIEVRALRTIDHARLVLREGWFEGMQISNIEPQPTSEESQDGRVVLSYGRLRAGDRLVVWVQSQVDPTNPGRRDYGVELQDAVTPVARIDRRITVLP</sequence>
<dbReference type="Proteomes" id="UP001162834">
    <property type="component" value="Chromosome"/>
</dbReference>
<keyword evidence="1" id="KW-1133">Transmembrane helix</keyword>
<reference evidence="2" key="1">
    <citation type="journal article" date="2022" name="Int. J. Syst. Evol. Microbiol.">
        <title>Pseudomonas aegrilactucae sp. nov. and Pseudomonas morbosilactucae sp. nov., pathogens causing bacterial rot of lettuce in Japan.</title>
        <authorList>
            <person name="Sawada H."/>
            <person name="Fujikawa T."/>
            <person name="Satou M."/>
        </authorList>
    </citation>
    <scope>NUCLEOTIDE SEQUENCE</scope>
    <source>
        <strain evidence="2">0166_1</strain>
    </source>
</reference>
<keyword evidence="1" id="KW-0472">Membrane</keyword>
<evidence type="ECO:0000313" key="2">
    <source>
        <dbReference type="EMBL" id="UGS39238.1"/>
    </source>
</evidence>
<protein>
    <submittedName>
        <fullName evidence="2">Uncharacterized protein</fullName>
    </submittedName>
</protein>
<dbReference type="KEGG" id="sbae:DSM104329_05671"/>
<keyword evidence="3" id="KW-1185">Reference proteome</keyword>
<evidence type="ECO:0000256" key="1">
    <source>
        <dbReference type="SAM" id="Phobius"/>
    </source>
</evidence>
<accession>A0A9E7C7B5</accession>
<name>A0A9E7C7B5_9ACTN</name>
<evidence type="ECO:0000313" key="3">
    <source>
        <dbReference type="Proteomes" id="UP001162834"/>
    </source>
</evidence>
<organism evidence="2 3">
    <name type="scientific">Capillimicrobium parvum</name>
    <dbReference type="NCBI Taxonomy" id="2884022"/>
    <lineage>
        <taxon>Bacteria</taxon>
        <taxon>Bacillati</taxon>
        <taxon>Actinomycetota</taxon>
        <taxon>Thermoleophilia</taxon>
        <taxon>Solirubrobacterales</taxon>
        <taxon>Capillimicrobiaceae</taxon>
        <taxon>Capillimicrobium</taxon>
    </lineage>
</organism>